<sequence length="476" mass="50692">MDDTRARHTETVSTGTTVADARRWHAEAAYVAGMVETDVLIETRGDRITAVALGVPAPADAVRLAGLTLPGLANAHSHAFHRALRGRTQIGEGTFWTWREQMYQAMAGLNPDSYFALAVGVFAEMALAGITSVGEFHYAHHDHGGAQYADPNAMGHALIHAARAAGLRITLLDTCYLTGGIHARSGRAALNTTQQRFSDGDADKWARRVESLRAAYADETDVIIGAAIHSVRAVPKDQLGTVAAAAAKFDAPLHVHLSEQRAENEACLARYRLTPAQLLESSGALGPRTTAVHATHLSQADIEVLGDSATRVCMCPTTERDLADGVGAARTMFEAGSPIALGSDSQAVIDLFEEARAMELDERLRTERRGHWPSTDLLDAATLAGQRSLGWDGAGRLHAGALADFTTVGLDSIRLTGTSVDVAAESVIYAATAADVRHVVVGGRVIVRDGIHRLVDDPARRLGTAINALYRGNTRV</sequence>
<dbReference type="Pfam" id="PF01979">
    <property type="entry name" value="Amidohydro_1"/>
    <property type="match status" value="1"/>
</dbReference>
<gene>
    <name evidence="3" type="ORF">KGA66_03770</name>
</gene>
<accession>A0A8J8BBJ9</accession>
<dbReference type="InterPro" id="IPR050287">
    <property type="entry name" value="MTA/SAH_deaminase"/>
</dbReference>
<dbReference type="NCBIfam" id="NF006681">
    <property type="entry name" value="PRK09229.1-2"/>
    <property type="match status" value="1"/>
</dbReference>
<dbReference type="EMBL" id="JAGSXH010000007">
    <property type="protein sequence ID" value="MBS2962151.1"/>
    <property type="molecule type" value="Genomic_DNA"/>
</dbReference>
<dbReference type="InterPro" id="IPR011059">
    <property type="entry name" value="Metal-dep_hydrolase_composite"/>
</dbReference>
<dbReference type="PANTHER" id="PTHR43794:SF11">
    <property type="entry name" value="AMIDOHYDROLASE-RELATED DOMAIN-CONTAINING PROTEIN"/>
    <property type="match status" value="1"/>
</dbReference>
<dbReference type="Proteomes" id="UP000677913">
    <property type="component" value="Unassembled WGS sequence"/>
</dbReference>
<evidence type="ECO:0000259" key="2">
    <source>
        <dbReference type="Pfam" id="PF01979"/>
    </source>
</evidence>
<organism evidence="3 4">
    <name type="scientific">Actinocrinis puniceicyclus</name>
    <dbReference type="NCBI Taxonomy" id="977794"/>
    <lineage>
        <taxon>Bacteria</taxon>
        <taxon>Bacillati</taxon>
        <taxon>Actinomycetota</taxon>
        <taxon>Actinomycetes</taxon>
        <taxon>Catenulisporales</taxon>
        <taxon>Actinospicaceae</taxon>
        <taxon>Actinocrinis</taxon>
    </lineage>
</organism>
<comment type="caution">
    <text evidence="3">The sequence shown here is derived from an EMBL/GenBank/DDBJ whole genome shotgun (WGS) entry which is preliminary data.</text>
</comment>
<dbReference type="Gene3D" id="3.20.20.140">
    <property type="entry name" value="Metal-dependent hydrolases"/>
    <property type="match status" value="1"/>
</dbReference>
<protein>
    <submittedName>
        <fullName evidence="3">Formimidoylglutamate deiminase</fullName>
        <ecNumber evidence="3">3.5.3.13</ecNumber>
    </submittedName>
</protein>
<dbReference type="NCBIfam" id="TIGR02022">
    <property type="entry name" value="hutF"/>
    <property type="match status" value="1"/>
</dbReference>
<dbReference type="InterPro" id="IPR006680">
    <property type="entry name" value="Amidohydro-rel"/>
</dbReference>
<dbReference type="GO" id="GO:0050416">
    <property type="term" value="F:formimidoylglutamate deiminase activity"/>
    <property type="evidence" value="ECO:0007669"/>
    <property type="project" value="UniProtKB-EC"/>
</dbReference>
<feature type="domain" description="Amidohydrolase-related" evidence="2">
    <location>
        <begin position="69"/>
        <end position="445"/>
    </location>
</feature>
<dbReference type="EC" id="3.5.3.13" evidence="3"/>
<proteinExistence type="predicted"/>
<dbReference type="SUPFAM" id="SSF51338">
    <property type="entry name" value="Composite domain of metallo-dependent hydrolases"/>
    <property type="match status" value="1"/>
</dbReference>
<evidence type="ECO:0000313" key="3">
    <source>
        <dbReference type="EMBL" id="MBS2962151.1"/>
    </source>
</evidence>
<reference evidence="3" key="1">
    <citation type="submission" date="2021-04" db="EMBL/GenBank/DDBJ databases">
        <title>Genome based classification of Actinospica acidithermotolerans sp. nov., an actinobacterium isolated from an Indonesian hot spring.</title>
        <authorList>
            <person name="Kusuma A.B."/>
            <person name="Putra K.E."/>
            <person name="Nafisah S."/>
            <person name="Loh J."/>
            <person name="Nouioui I."/>
            <person name="Goodfellow M."/>
        </authorList>
    </citation>
    <scope>NUCLEOTIDE SEQUENCE</scope>
    <source>
        <strain evidence="3">DSM 45618</strain>
    </source>
</reference>
<dbReference type="InterPro" id="IPR032466">
    <property type="entry name" value="Metal_Hydrolase"/>
</dbReference>
<keyword evidence="4" id="KW-1185">Reference proteome</keyword>
<dbReference type="Gene3D" id="2.30.40.10">
    <property type="entry name" value="Urease, subunit C, domain 1"/>
    <property type="match status" value="1"/>
</dbReference>
<dbReference type="SUPFAM" id="SSF51556">
    <property type="entry name" value="Metallo-dependent hydrolases"/>
    <property type="match status" value="1"/>
</dbReference>
<keyword evidence="1 3" id="KW-0378">Hydrolase</keyword>
<dbReference type="InterPro" id="IPR010252">
    <property type="entry name" value="HutF"/>
</dbReference>
<name>A0A8J8BBJ9_9ACTN</name>
<evidence type="ECO:0000256" key="1">
    <source>
        <dbReference type="ARBA" id="ARBA00022801"/>
    </source>
</evidence>
<evidence type="ECO:0000313" key="4">
    <source>
        <dbReference type="Proteomes" id="UP000677913"/>
    </source>
</evidence>
<dbReference type="PANTHER" id="PTHR43794">
    <property type="entry name" value="AMINOHYDROLASE SSNA-RELATED"/>
    <property type="match status" value="1"/>
</dbReference>
<dbReference type="AlphaFoldDB" id="A0A8J8BBJ9"/>